<organism evidence="2 3">
    <name type="scientific">Vibrio nigripulchritudo SOn1</name>
    <dbReference type="NCBI Taxonomy" id="1238450"/>
    <lineage>
        <taxon>Bacteria</taxon>
        <taxon>Pseudomonadati</taxon>
        <taxon>Pseudomonadota</taxon>
        <taxon>Gammaproteobacteria</taxon>
        <taxon>Vibrionales</taxon>
        <taxon>Vibrionaceae</taxon>
        <taxon>Vibrio</taxon>
    </lineage>
</organism>
<feature type="domain" description="ImpA N-terminal" evidence="1">
    <location>
        <begin position="16"/>
        <end position="144"/>
    </location>
</feature>
<dbReference type="EMBL" id="CAOF01000020">
    <property type="protein sequence ID" value="CCO44534.1"/>
    <property type="molecule type" value="Genomic_DNA"/>
</dbReference>
<dbReference type="PANTHER" id="PTHR37951:SF1">
    <property type="entry name" value="TYPE VI SECRETION SYSTEM COMPONENT TSSA1"/>
    <property type="match status" value="1"/>
</dbReference>
<dbReference type="InterPro" id="IPR010657">
    <property type="entry name" value="ImpA_N"/>
</dbReference>
<proteinExistence type="predicted"/>
<dbReference type="PANTHER" id="PTHR37951">
    <property type="entry name" value="CYTOPLASMIC PROTEIN-RELATED"/>
    <property type="match status" value="1"/>
</dbReference>
<name>A0AAV2VII9_9VIBR</name>
<dbReference type="RefSeq" id="WP_022610350.1">
    <property type="nucleotide sequence ID" value="NZ_LK391965.1"/>
</dbReference>
<comment type="caution">
    <text evidence="2">The sequence shown here is derived from an EMBL/GenBank/DDBJ whole genome shotgun (WGS) entry which is preliminary data.</text>
</comment>
<evidence type="ECO:0000313" key="3">
    <source>
        <dbReference type="Proteomes" id="UP000018211"/>
    </source>
</evidence>
<dbReference type="Pfam" id="PF06812">
    <property type="entry name" value="ImpA_N"/>
    <property type="match status" value="1"/>
</dbReference>
<dbReference type="AlphaFoldDB" id="A0AAV2VII9"/>
<dbReference type="InterPro" id="IPR017740">
    <property type="entry name" value="TssA-like"/>
</dbReference>
<protein>
    <submittedName>
        <fullName evidence="2">Type VI secretion system-associated,ImpA</fullName>
    </submittedName>
</protein>
<evidence type="ECO:0000313" key="2">
    <source>
        <dbReference type="EMBL" id="CCO44534.1"/>
    </source>
</evidence>
<dbReference type="Proteomes" id="UP000018211">
    <property type="component" value="Unassembled WGS sequence"/>
</dbReference>
<dbReference type="NCBIfam" id="TIGR03363">
    <property type="entry name" value="VI_chp_8"/>
    <property type="match status" value="1"/>
</dbReference>
<accession>A0AAV2VII9</accession>
<evidence type="ECO:0000259" key="1">
    <source>
        <dbReference type="Pfam" id="PF06812"/>
    </source>
</evidence>
<reference evidence="2 3" key="1">
    <citation type="journal article" date="2013" name="ISME J.">
        <title>Comparative genomics of pathogenic lineages of Vibrio nigripulchritudo identifies virulence-associated traits.</title>
        <authorList>
            <person name="Goudenege D."/>
            <person name="Labreuche Y."/>
            <person name="Krin E."/>
            <person name="Ansquer D."/>
            <person name="Mangenot S."/>
            <person name="Calteau A."/>
            <person name="Medigue C."/>
            <person name="Mazel D."/>
            <person name="Polz M.F."/>
            <person name="Le Roux F."/>
        </authorList>
    </citation>
    <scope>NUCLEOTIDE SEQUENCE [LARGE SCALE GENOMIC DNA]</scope>
    <source>
        <strain evidence="2 3">SOn1</strain>
    </source>
</reference>
<sequence>MMYEASDFDWIEQALLPISEEAPAGADPRSDVSPQSAYFRLKDQRMVARNEERNAIIVEEPLLNYVNLWIPFLETVPEQLSNHSKDLELVAWVIEAMTRAYGFKGFAEGYQLAAQLIENFWDHLHPMPDEDGIETRVTPIIGLNGIEKEGTLLFPLSSIPLTETHTGQSYAYWEYQQAVDLERLDEDKKRQKLDGGAVELKSIQDAVSQSSKEFYQQLGEDLALAIEAFNRYSQSMDDACGEVMPSSHIQKKLEAIQSALNHLAGDRLKADVAVETELEEVVEEAADGTVETVTVPAGQLLAANLASREHAIEQLKKIAEFFKETEPHSPVSYSIEQVVRWCDMPLPDLLAELISDGEAKNGYFRLVGIVDQDGE</sequence>
<gene>
    <name evidence="2" type="ORF">VIBNISOn1_1160042</name>
</gene>